<dbReference type="PROSITE" id="PS51462">
    <property type="entry name" value="NUDIX"/>
    <property type="match status" value="1"/>
</dbReference>
<evidence type="ECO:0000256" key="1">
    <source>
        <dbReference type="ARBA" id="ARBA00022801"/>
    </source>
</evidence>
<accession>A0A543HYH7</accession>
<dbReference type="InterPro" id="IPR051325">
    <property type="entry name" value="Nudix_hydrolase_domain"/>
</dbReference>
<keyword evidence="1" id="KW-0378">Hydrolase</keyword>
<dbReference type="InterPro" id="IPR029033">
    <property type="entry name" value="His_PPase_superfam"/>
</dbReference>
<dbReference type="OrthoDB" id="4287477at2"/>
<dbReference type="GO" id="GO:0006754">
    <property type="term" value="P:ATP biosynthetic process"/>
    <property type="evidence" value="ECO:0007669"/>
    <property type="project" value="TreeGrafter"/>
</dbReference>
<feature type="domain" description="Nudix hydrolase" evidence="2">
    <location>
        <begin position="3"/>
        <end position="134"/>
    </location>
</feature>
<dbReference type="InterPro" id="IPR015797">
    <property type="entry name" value="NUDIX_hydrolase-like_dom_sf"/>
</dbReference>
<protein>
    <submittedName>
        <fullName evidence="3">8-oxo-dGTP diphosphatase</fullName>
    </submittedName>
</protein>
<proteinExistence type="predicted"/>
<organism evidence="3 4">
    <name type="scientific">Klugiella xanthotipulae</name>
    <dbReference type="NCBI Taxonomy" id="244735"/>
    <lineage>
        <taxon>Bacteria</taxon>
        <taxon>Bacillati</taxon>
        <taxon>Actinomycetota</taxon>
        <taxon>Actinomycetes</taxon>
        <taxon>Micrococcales</taxon>
        <taxon>Microbacteriaceae</taxon>
        <taxon>Klugiella</taxon>
    </lineage>
</organism>
<dbReference type="EMBL" id="VFPN01000002">
    <property type="protein sequence ID" value="TQM63369.1"/>
    <property type="molecule type" value="Genomic_DNA"/>
</dbReference>
<evidence type="ECO:0000313" key="4">
    <source>
        <dbReference type="Proteomes" id="UP000318331"/>
    </source>
</evidence>
<dbReference type="GO" id="GO:0004081">
    <property type="term" value="F:bis(5'-nucleosyl)-tetraphosphatase (asymmetrical) activity"/>
    <property type="evidence" value="ECO:0007669"/>
    <property type="project" value="TreeGrafter"/>
</dbReference>
<dbReference type="CDD" id="cd03673">
    <property type="entry name" value="NUDIX_Ap6A_hydrolase"/>
    <property type="match status" value="1"/>
</dbReference>
<evidence type="ECO:0000259" key="2">
    <source>
        <dbReference type="PROSITE" id="PS51462"/>
    </source>
</evidence>
<dbReference type="RefSeq" id="WP_141917412.1">
    <property type="nucleotide sequence ID" value="NZ_BAAAYS010000025.1"/>
</dbReference>
<keyword evidence="4" id="KW-1185">Reference proteome</keyword>
<dbReference type="InterPro" id="IPR020084">
    <property type="entry name" value="NUDIX_hydrolase_CS"/>
</dbReference>
<dbReference type="PANTHER" id="PTHR21340">
    <property type="entry name" value="DIADENOSINE 5,5-P1,P4-TETRAPHOSPHATE PYROPHOSPHOHYDROLASE MUTT"/>
    <property type="match status" value="1"/>
</dbReference>
<dbReference type="SMART" id="SM00855">
    <property type="entry name" value="PGAM"/>
    <property type="match status" value="1"/>
</dbReference>
<dbReference type="PANTHER" id="PTHR21340:SF0">
    <property type="entry name" value="BIS(5'-NUCLEOSYL)-TETRAPHOSPHATASE [ASYMMETRICAL]"/>
    <property type="match status" value="1"/>
</dbReference>
<dbReference type="Proteomes" id="UP000318331">
    <property type="component" value="Unassembled WGS sequence"/>
</dbReference>
<dbReference type="PROSITE" id="PS00893">
    <property type="entry name" value="NUDIX_BOX"/>
    <property type="match status" value="1"/>
</dbReference>
<dbReference type="Gene3D" id="3.40.50.1240">
    <property type="entry name" value="Phosphoglycerate mutase-like"/>
    <property type="match status" value="1"/>
</dbReference>
<dbReference type="Pfam" id="PF00300">
    <property type="entry name" value="His_Phos_1"/>
    <property type="match status" value="1"/>
</dbReference>
<dbReference type="SUPFAM" id="SSF55811">
    <property type="entry name" value="Nudix"/>
    <property type="match status" value="1"/>
</dbReference>
<dbReference type="Gene3D" id="3.90.79.10">
    <property type="entry name" value="Nucleoside Triphosphate Pyrophosphohydrolase"/>
    <property type="match status" value="1"/>
</dbReference>
<name>A0A543HYH7_9MICO</name>
<sequence>MTDLVYASGAVCWRRVGDELMILLIHRTQHKDISFPKGKLDPGETLPMTAVREVEEETGLAVSLGANLGSIHYPLPKGREKFVQYWAAEVSEEAVQRSTFMPNKEVDALIWTPLKKVRAALDYQQDKEIFDVFLALVERQAHDTFSVVLLRHAQAEPRGEAFPVDHLRPLTGLGRGQSLTIAPTIAAFGRAKILSSTAVRCRQTSAPLATLTSKKVATTEDLSQDAWDEGTGNLRGVLGKVVRQRKNVVLCSHRPVLPDIARELVLATGTIPGGYLTESTDLPVSGFSVFHLSQEHPSSGILSIETYPKLLS</sequence>
<comment type="caution">
    <text evidence="3">The sequence shown here is derived from an EMBL/GenBank/DDBJ whole genome shotgun (WGS) entry which is preliminary data.</text>
</comment>
<evidence type="ECO:0000313" key="3">
    <source>
        <dbReference type="EMBL" id="TQM63369.1"/>
    </source>
</evidence>
<dbReference type="AlphaFoldDB" id="A0A543HYH7"/>
<dbReference type="Pfam" id="PF00293">
    <property type="entry name" value="NUDIX"/>
    <property type="match status" value="1"/>
</dbReference>
<dbReference type="InterPro" id="IPR013078">
    <property type="entry name" value="His_Pase_superF_clade-1"/>
</dbReference>
<dbReference type="GO" id="GO:0006167">
    <property type="term" value="P:AMP biosynthetic process"/>
    <property type="evidence" value="ECO:0007669"/>
    <property type="project" value="TreeGrafter"/>
</dbReference>
<dbReference type="InterPro" id="IPR000086">
    <property type="entry name" value="NUDIX_hydrolase_dom"/>
</dbReference>
<reference evidence="3 4" key="1">
    <citation type="submission" date="2019-06" db="EMBL/GenBank/DDBJ databases">
        <title>Sequencing the genomes of 1000 actinobacteria strains.</title>
        <authorList>
            <person name="Klenk H.-P."/>
        </authorList>
    </citation>
    <scope>NUCLEOTIDE SEQUENCE [LARGE SCALE GENOMIC DNA]</scope>
    <source>
        <strain evidence="3 4">DSM 18031</strain>
    </source>
</reference>
<dbReference type="SUPFAM" id="SSF53254">
    <property type="entry name" value="Phosphoglycerate mutase-like"/>
    <property type="match status" value="1"/>
</dbReference>
<gene>
    <name evidence="3" type="ORF">FB466_1630</name>
</gene>
<dbReference type="CDD" id="cd07067">
    <property type="entry name" value="HP_PGM_like"/>
    <property type="match status" value="1"/>
</dbReference>